<dbReference type="Proteomes" id="UP000234881">
    <property type="component" value="Unassembled WGS sequence"/>
</dbReference>
<dbReference type="InterPro" id="IPR043129">
    <property type="entry name" value="ATPase_NBD"/>
</dbReference>
<dbReference type="OrthoDB" id="63487at2"/>
<dbReference type="EMBL" id="PKUQ01000008">
    <property type="protein sequence ID" value="PLW78341.1"/>
    <property type="molecule type" value="Genomic_DNA"/>
</dbReference>
<proteinExistence type="predicted"/>
<organism evidence="2 3">
    <name type="scientific">Cohaesibacter celericrescens</name>
    <dbReference type="NCBI Taxonomy" id="2067669"/>
    <lineage>
        <taxon>Bacteria</taxon>
        <taxon>Pseudomonadati</taxon>
        <taxon>Pseudomonadota</taxon>
        <taxon>Alphaproteobacteria</taxon>
        <taxon>Hyphomicrobiales</taxon>
        <taxon>Cohaesibacteraceae</taxon>
    </lineage>
</organism>
<keyword evidence="3" id="KW-1185">Reference proteome</keyword>
<dbReference type="InterPro" id="IPR052519">
    <property type="entry name" value="Euk-type_GlcNAc_Kinase"/>
</dbReference>
<dbReference type="InterPro" id="IPR002731">
    <property type="entry name" value="ATPase_BadF"/>
</dbReference>
<protein>
    <submittedName>
        <fullName evidence="2">N-acetylglucosamine kinase</fullName>
    </submittedName>
</protein>
<sequence>MKDTDTLYVGIDGGGTNCRGRLRDGAGKLLGEAVAGPANTRLGIAQARQQVIKVARDTLLDAGLGDDALARCHVGAGLAGLHILADKEAFLDWKHPFLSLKVASDARIACLGAHDGALDGGIMIIGTGSCGYGLIEGKSINVGGWGFALSDGASGARVGYLALRYAIAAQDGIYDSSSMTDHIMFQFKYSPEEMVLWSAQAKPADYAEFARIVVEYADKNDPVALNLMEQCGSEAQAILRALACRGITRIALMGGFAEFVEPWLSADVAALLVPRKYDARDGAILLAGGHLQPLTPTYEQDMGHKDRFGNN</sequence>
<dbReference type="GO" id="GO:0016301">
    <property type="term" value="F:kinase activity"/>
    <property type="evidence" value="ECO:0007669"/>
    <property type="project" value="UniProtKB-KW"/>
</dbReference>
<keyword evidence="2" id="KW-0418">Kinase</keyword>
<comment type="caution">
    <text evidence="2">The sequence shown here is derived from an EMBL/GenBank/DDBJ whole genome shotgun (WGS) entry which is preliminary data.</text>
</comment>
<accession>A0A2N5XV02</accession>
<dbReference type="RefSeq" id="WP_101532592.1">
    <property type="nucleotide sequence ID" value="NZ_PKUQ01000008.1"/>
</dbReference>
<dbReference type="AlphaFoldDB" id="A0A2N5XV02"/>
<dbReference type="PANTHER" id="PTHR43190:SF3">
    <property type="entry name" value="N-ACETYL-D-GLUCOSAMINE KINASE"/>
    <property type="match status" value="1"/>
</dbReference>
<keyword evidence="2" id="KW-0808">Transferase</keyword>
<gene>
    <name evidence="2" type="ORF">C0081_04390</name>
</gene>
<feature type="domain" description="ATPase BadF/BadG/BcrA/BcrD type" evidence="1">
    <location>
        <begin position="9"/>
        <end position="259"/>
    </location>
</feature>
<evidence type="ECO:0000313" key="3">
    <source>
        <dbReference type="Proteomes" id="UP000234881"/>
    </source>
</evidence>
<dbReference type="Gene3D" id="3.30.420.40">
    <property type="match status" value="2"/>
</dbReference>
<evidence type="ECO:0000259" key="1">
    <source>
        <dbReference type="Pfam" id="PF01869"/>
    </source>
</evidence>
<reference evidence="2 3" key="1">
    <citation type="submission" date="2018-01" db="EMBL/GenBank/DDBJ databases">
        <title>The draft genome sequence of Cohaesibacter sp. H1304.</title>
        <authorList>
            <person name="Wang N.-N."/>
            <person name="Du Z.-J."/>
        </authorList>
    </citation>
    <scope>NUCLEOTIDE SEQUENCE [LARGE SCALE GENOMIC DNA]</scope>
    <source>
        <strain evidence="2 3">H1304</strain>
    </source>
</reference>
<dbReference type="CDD" id="cd24082">
    <property type="entry name" value="ASKHA_NBD_GspK-like"/>
    <property type="match status" value="1"/>
</dbReference>
<name>A0A2N5XV02_9HYPH</name>
<dbReference type="SUPFAM" id="SSF53067">
    <property type="entry name" value="Actin-like ATPase domain"/>
    <property type="match status" value="2"/>
</dbReference>
<dbReference type="Pfam" id="PF01869">
    <property type="entry name" value="BcrAD_BadFG"/>
    <property type="match status" value="1"/>
</dbReference>
<evidence type="ECO:0000313" key="2">
    <source>
        <dbReference type="EMBL" id="PLW78341.1"/>
    </source>
</evidence>
<dbReference type="PANTHER" id="PTHR43190">
    <property type="entry name" value="N-ACETYL-D-GLUCOSAMINE KINASE"/>
    <property type="match status" value="1"/>
</dbReference>